<evidence type="ECO:0000256" key="2">
    <source>
        <dbReference type="SAM" id="SignalP"/>
    </source>
</evidence>
<dbReference type="VEuPathDB" id="FungiDB:PPTG_04740"/>
<name>W2KKC8_PHYNI</name>
<gene>
    <name evidence="3" type="ORF">L917_14979</name>
</gene>
<feature type="chain" id="PRO_5004819005" description="Jacalin-type lectin domain-containing protein" evidence="2">
    <location>
        <begin position="23"/>
        <end position="514"/>
    </location>
</feature>
<proteinExistence type="predicted"/>
<organism evidence="3">
    <name type="scientific">Phytophthora nicotianae</name>
    <name type="common">Potato buckeye rot agent</name>
    <name type="synonym">Phytophthora parasitica</name>
    <dbReference type="NCBI Taxonomy" id="4792"/>
    <lineage>
        <taxon>Eukaryota</taxon>
        <taxon>Sar</taxon>
        <taxon>Stramenopiles</taxon>
        <taxon>Oomycota</taxon>
        <taxon>Peronosporomycetes</taxon>
        <taxon>Peronosporales</taxon>
        <taxon>Peronosporaceae</taxon>
        <taxon>Phytophthora</taxon>
    </lineage>
</organism>
<reference evidence="3" key="1">
    <citation type="submission" date="2013-11" db="EMBL/GenBank/DDBJ databases">
        <title>The Genome Sequence of Phytophthora parasitica CHvinca01.</title>
        <authorList>
            <consortium name="The Broad Institute Genomics Platform"/>
            <person name="Russ C."/>
            <person name="Tyler B."/>
            <person name="Panabieres F."/>
            <person name="Shan W."/>
            <person name="Tripathy S."/>
            <person name="Grunwald N."/>
            <person name="Machado M."/>
            <person name="Johnson C.S."/>
            <person name="Arredondo F."/>
            <person name="Hong C."/>
            <person name="Coffey M."/>
            <person name="Young S.K."/>
            <person name="Zeng Q."/>
            <person name="Gargeya S."/>
            <person name="Fitzgerald M."/>
            <person name="Abouelleil A."/>
            <person name="Alvarado L."/>
            <person name="Chapman S.B."/>
            <person name="Gainer-Dewar J."/>
            <person name="Goldberg J."/>
            <person name="Griggs A."/>
            <person name="Gujja S."/>
            <person name="Hansen M."/>
            <person name="Howarth C."/>
            <person name="Imamovic A."/>
            <person name="Ireland A."/>
            <person name="Larimer J."/>
            <person name="McCowan C."/>
            <person name="Murphy C."/>
            <person name="Pearson M."/>
            <person name="Poon T.W."/>
            <person name="Priest M."/>
            <person name="Roberts A."/>
            <person name="Saif S."/>
            <person name="Shea T."/>
            <person name="Sykes S."/>
            <person name="Wortman J."/>
            <person name="Nusbaum C."/>
            <person name="Birren B."/>
        </authorList>
    </citation>
    <scope>NUCLEOTIDE SEQUENCE [LARGE SCALE GENOMIC DNA]</scope>
    <source>
        <strain evidence="3">CHvinca01</strain>
    </source>
</reference>
<feature type="compositionally biased region" description="Acidic residues" evidence="1">
    <location>
        <begin position="59"/>
        <end position="72"/>
    </location>
</feature>
<evidence type="ECO:0000256" key="1">
    <source>
        <dbReference type="SAM" id="MobiDB-lite"/>
    </source>
</evidence>
<feature type="signal peptide" evidence="2">
    <location>
        <begin position="1"/>
        <end position="22"/>
    </location>
</feature>
<feature type="region of interest" description="Disordered" evidence="1">
    <location>
        <begin position="52"/>
        <end position="74"/>
    </location>
</feature>
<dbReference type="OrthoDB" id="120656at2759"/>
<keyword evidence="2" id="KW-0732">Signal</keyword>
<evidence type="ECO:0000313" key="3">
    <source>
        <dbReference type="EMBL" id="ETL85517.1"/>
    </source>
</evidence>
<sequence>MQKVPVLLLVVIVSIVAGIASAKILTISTWPKTSNPLATVALALSEVTTTNSSTKTSSEADDSTDSEDDDSIDSVSPRGRVFRLTKFSIERFIGNVGLGEHGIQAWQCYQCHQYDRTYLRQLGWNGTRCYQEAHIAKTCPVEFNSESKTNTCWAQCPYSYPIECGLECIRQNDDCAMEVVYKVITVAQTALSLATLNVFGNFQKLANGESHQVFQEHTRFDEITNQGEFTSFMKNITLDDTVNPLSEDDITSLKSAKESNSMCGYDMKRLLDRTWMTVAKYRKHNPGISEDDIRVAISRSNLMLNDIPIATKNCMNELLAQTDEKTAYERRDTLRKTFGGIVDDLISSGTSSNGTYLSAEEYTFIVADKALALYAIWDVWGVGGVVSEYFQPICGPTELIGEIDDGSVDKSLGMSIVQGAFNGSTGMWVKDSDGTVSITFKSVDTKDVTVNIKLSGDKVAEVPVLAGKTVTWKSNVTTLGGETLYLDRWRPGFLGLRGTGRRLLVVVGFSVHNR</sequence>
<accession>W2KKC8</accession>
<evidence type="ECO:0008006" key="4">
    <source>
        <dbReference type="Google" id="ProtNLM"/>
    </source>
</evidence>
<dbReference type="Proteomes" id="UP000054423">
    <property type="component" value="Unassembled WGS sequence"/>
</dbReference>
<protein>
    <recommendedName>
        <fullName evidence="4">Jacalin-type lectin domain-containing protein</fullName>
    </recommendedName>
</protein>
<dbReference type="EMBL" id="KI681596">
    <property type="protein sequence ID" value="ETL85517.1"/>
    <property type="molecule type" value="Genomic_DNA"/>
</dbReference>
<dbReference type="AlphaFoldDB" id="W2KKC8"/>